<name>A0AAW1S8S1_9CHLO</name>
<evidence type="ECO:0000313" key="1">
    <source>
        <dbReference type="EMBL" id="KAK9842412.1"/>
    </source>
</evidence>
<comment type="caution">
    <text evidence="1">The sequence shown here is derived from an EMBL/GenBank/DDBJ whole genome shotgun (WGS) entry which is preliminary data.</text>
</comment>
<dbReference type="InterPro" id="IPR001333">
    <property type="entry name" value="Peptidase_M32_Taq"/>
</dbReference>
<dbReference type="AlphaFoldDB" id="A0AAW1S8S1"/>
<dbReference type="PANTHER" id="PTHR34217:SF1">
    <property type="entry name" value="CARBOXYPEPTIDASE 1"/>
    <property type="match status" value="1"/>
</dbReference>
<proteinExistence type="predicted"/>
<dbReference type="Pfam" id="PF02074">
    <property type="entry name" value="Peptidase_M32"/>
    <property type="match status" value="1"/>
</dbReference>
<dbReference type="PANTHER" id="PTHR34217">
    <property type="entry name" value="METAL-DEPENDENT CARBOXYPEPTIDASE"/>
    <property type="match status" value="1"/>
</dbReference>
<reference evidence="1 2" key="1">
    <citation type="journal article" date="2024" name="Nat. Commun.">
        <title>Phylogenomics reveals the evolutionary origins of lichenization in chlorophyte algae.</title>
        <authorList>
            <person name="Puginier C."/>
            <person name="Libourel C."/>
            <person name="Otte J."/>
            <person name="Skaloud P."/>
            <person name="Haon M."/>
            <person name="Grisel S."/>
            <person name="Petersen M."/>
            <person name="Berrin J.G."/>
            <person name="Delaux P.M."/>
            <person name="Dal Grande F."/>
            <person name="Keller J."/>
        </authorList>
    </citation>
    <scope>NUCLEOTIDE SEQUENCE [LARGE SCALE GENOMIC DNA]</scope>
    <source>
        <strain evidence="1 2">SAG 2523</strain>
    </source>
</reference>
<dbReference type="GO" id="GO:0006508">
    <property type="term" value="P:proteolysis"/>
    <property type="evidence" value="ECO:0007669"/>
    <property type="project" value="InterPro"/>
</dbReference>
<dbReference type="PROSITE" id="PS52034">
    <property type="entry name" value="PEPTIDASE_M32"/>
    <property type="match status" value="1"/>
</dbReference>
<dbReference type="Proteomes" id="UP001485043">
    <property type="component" value="Unassembled WGS sequence"/>
</dbReference>
<evidence type="ECO:0000313" key="2">
    <source>
        <dbReference type="Proteomes" id="UP001485043"/>
    </source>
</evidence>
<dbReference type="SUPFAM" id="SSF55486">
    <property type="entry name" value="Metalloproteases ('zincins'), catalytic domain"/>
    <property type="match status" value="1"/>
</dbReference>
<accession>A0AAW1S8S1</accession>
<keyword evidence="2" id="KW-1185">Reference proteome</keyword>
<gene>
    <name evidence="1" type="ORF">WJX84_011443</name>
</gene>
<protein>
    <submittedName>
        <fullName evidence="1">Uncharacterized protein</fullName>
    </submittedName>
</protein>
<organism evidence="1 2">
    <name type="scientific">Apatococcus fuscideae</name>
    <dbReference type="NCBI Taxonomy" id="2026836"/>
    <lineage>
        <taxon>Eukaryota</taxon>
        <taxon>Viridiplantae</taxon>
        <taxon>Chlorophyta</taxon>
        <taxon>core chlorophytes</taxon>
        <taxon>Trebouxiophyceae</taxon>
        <taxon>Chlorellales</taxon>
        <taxon>Chlorellaceae</taxon>
        <taxon>Apatococcus</taxon>
    </lineage>
</organism>
<dbReference type="Gene3D" id="1.10.1370.30">
    <property type="match status" value="1"/>
</dbReference>
<sequence>MYACQIYQAATEAMPGLEKDISKGAFTPLRQWLNKNIHEIGCLYPSSDELLMAATGKPLDPKVFLEYITSKFSKLYQV</sequence>
<dbReference type="GO" id="GO:0004181">
    <property type="term" value="F:metallocarboxypeptidase activity"/>
    <property type="evidence" value="ECO:0007669"/>
    <property type="project" value="InterPro"/>
</dbReference>
<dbReference type="EMBL" id="JALJOV010001713">
    <property type="protein sequence ID" value="KAK9842412.1"/>
    <property type="molecule type" value="Genomic_DNA"/>
</dbReference>